<feature type="transmembrane region" description="Helical" evidence="9">
    <location>
        <begin position="430"/>
        <end position="446"/>
    </location>
</feature>
<accession>A0AAW8CER2</accession>
<evidence type="ECO:0000313" key="13">
    <source>
        <dbReference type="Proteomes" id="UP001226020"/>
    </source>
</evidence>
<evidence type="ECO:0000256" key="9">
    <source>
        <dbReference type="SAM" id="Phobius"/>
    </source>
</evidence>
<evidence type="ECO:0000256" key="3">
    <source>
        <dbReference type="ARBA" id="ARBA00022475"/>
    </source>
</evidence>
<keyword evidence="5 9" id="KW-0812">Transmembrane</keyword>
<feature type="transmembrane region" description="Helical" evidence="9">
    <location>
        <begin position="282"/>
        <end position="303"/>
    </location>
</feature>
<sequence length="616" mass="68124">MNLIKKLEEYTGAFLLLVIFGILLVQIISRLFNVPIVGTEELSRLIFTYASLLGISIGVKKQQHIFIDFITNFMSERVRKITYTCTQFIIWVCLILFIKFGFYVFNDAFFTLDDLGISEKWLYAPLPFLSILVLIRFIEIQYQNVKHNISYISGTFFILISVLVLSLIVVTPDIFSFLDFQQYVDFGEDAVYVALIFWLIIMFLGVPVGWSLFISSVVYFSLTRWEIVLDAAPKLIDSLNSFTLLSVPFFILTGVLMNTGGITERIFHFAKAMLGHHIGGMGHVNIGASLIFSGMSGSALALADAGGLGQLEIKAMRDAGYDDDICGGITAASCIIGPLVPPSIAMIIYGVIANESIAKLFVAGFVPGVLITIALMIMNYFVSKKRGYKPTPKASQKERWEAFKSAIWAILTPIIIIGGIFSGYFTPTEAAVIAALYSMIIGFFVYKELTLKILFEGCIETIAITGVTVLMVMTVTFFGDMIAREQVAMRIAEIFVAVADSQLGVLVMINLLLLFLGMFIDALALQFLVLPMLIPIAIHFGIDLVFFGVLTTLNMMIGILTPPMGMALFVVARVGNMTVSTVTKGVIPFIIPIFITLVLITIFPQIITFIPNLIMP</sequence>
<evidence type="ECO:0000256" key="6">
    <source>
        <dbReference type="ARBA" id="ARBA00022989"/>
    </source>
</evidence>
<feature type="transmembrane region" description="Helical" evidence="9">
    <location>
        <begin position="44"/>
        <end position="60"/>
    </location>
</feature>
<feature type="transmembrane region" description="Helical" evidence="9">
    <location>
        <begin position="458"/>
        <end position="479"/>
    </location>
</feature>
<dbReference type="PANTHER" id="PTHR33362">
    <property type="entry name" value="SIALIC ACID TRAP TRANSPORTER PERMEASE PROTEIN SIAT-RELATED"/>
    <property type="match status" value="1"/>
</dbReference>
<dbReference type="Proteomes" id="UP001226020">
    <property type="component" value="Unassembled WGS sequence"/>
</dbReference>
<protein>
    <submittedName>
        <fullName evidence="12">TRAP transporter large permease subunit</fullName>
    </submittedName>
</protein>
<keyword evidence="7 9" id="KW-0472">Membrane</keyword>
<keyword evidence="2 8" id="KW-0813">Transport</keyword>
<feature type="transmembrane region" description="Helical" evidence="9">
    <location>
        <begin position="555"/>
        <end position="574"/>
    </location>
</feature>
<feature type="transmembrane region" description="Helical" evidence="9">
    <location>
        <begin position="491"/>
        <end position="515"/>
    </location>
</feature>
<feature type="transmembrane region" description="Helical" evidence="9">
    <location>
        <begin position="190"/>
        <end position="222"/>
    </location>
</feature>
<evidence type="ECO:0000256" key="2">
    <source>
        <dbReference type="ARBA" id="ARBA00022448"/>
    </source>
</evidence>
<dbReference type="GO" id="GO:0005886">
    <property type="term" value="C:plasma membrane"/>
    <property type="evidence" value="ECO:0007669"/>
    <property type="project" value="UniProtKB-SubCell"/>
</dbReference>
<dbReference type="EMBL" id="JASAXT010000002">
    <property type="protein sequence ID" value="MDP8147763.1"/>
    <property type="molecule type" value="Genomic_DNA"/>
</dbReference>
<keyword evidence="3" id="KW-1003">Cell membrane</keyword>
<gene>
    <name evidence="12" type="ORF">QJU57_01545</name>
</gene>
<evidence type="ECO:0000256" key="5">
    <source>
        <dbReference type="ARBA" id="ARBA00022692"/>
    </source>
</evidence>
<feature type="transmembrane region" description="Helical" evidence="9">
    <location>
        <begin position="586"/>
        <end position="610"/>
    </location>
</feature>
<feature type="transmembrane region" description="Helical" evidence="9">
    <location>
        <begin position="403"/>
        <end position="424"/>
    </location>
</feature>
<dbReference type="InterPro" id="IPR004681">
    <property type="entry name" value="TRAP_DctM"/>
</dbReference>
<dbReference type="AlphaFoldDB" id="A0AAW8CER2"/>
<feature type="transmembrane region" description="Helical" evidence="9">
    <location>
        <begin position="121"/>
        <end position="138"/>
    </location>
</feature>
<feature type="transmembrane region" description="Helical" evidence="9">
    <location>
        <begin position="527"/>
        <end position="549"/>
    </location>
</feature>
<dbReference type="NCBIfam" id="TIGR00786">
    <property type="entry name" value="dctM"/>
    <property type="match status" value="1"/>
</dbReference>
<comment type="subcellular location">
    <subcellularLocation>
        <location evidence="1 8">Cell inner membrane</location>
        <topology evidence="1 8">Multi-pass membrane protein</topology>
    </subcellularLocation>
</comment>
<evidence type="ECO:0000259" key="10">
    <source>
        <dbReference type="Pfam" id="PF04290"/>
    </source>
</evidence>
<feature type="transmembrane region" description="Helical" evidence="9">
    <location>
        <begin position="324"/>
        <end position="352"/>
    </location>
</feature>
<keyword evidence="13" id="KW-1185">Reference proteome</keyword>
<proteinExistence type="predicted"/>
<name>A0AAW8CER2_9PAST</name>
<feature type="domain" description="Tripartite ATP-independent periplasmic transporters DctQ component" evidence="10">
    <location>
        <begin position="19"/>
        <end position="140"/>
    </location>
</feature>
<dbReference type="InterPro" id="IPR010656">
    <property type="entry name" value="DctM"/>
</dbReference>
<dbReference type="InterPro" id="IPR055348">
    <property type="entry name" value="DctQ"/>
</dbReference>
<evidence type="ECO:0000256" key="8">
    <source>
        <dbReference type="RuleBase" id="RU369079"/>
    </source>
</evidence>
<comment type="caution">
    <text evidence="12">The sequence shown here is derived from an EMBL/GenBank/DDBJ whole genome shotgun (WGS) entry which is preliminary data.</text>
</comment>
<dbReference type="PANTHER" id="PTHR33362:SF3">
    <property type="entry name" value="SIALIC ACID TRAP TRANSPORTER PERMEASE PROTEIN SIAT"/>
    <property type="match status" value="1"/>
</dbReference>
<feature type="transmembrane region" description="Helical" evidence="9">
    <location>
        <begin position="150"/>
        <end position="170"/>
    </location>
</feature>
<feature type="transmembrane region" description="Helical" evidence="9">
    <location>
        <begin position="81"/>
        <end position="101"/>
    </location>
</feature>
<keyword evidence="4 8" id="KW-0997">Cell inner membrane</keyword>
<comment type="function">
    <text evidence="8">Part of the tripartite ATP-independent periplasmic (TRAP) transport system.</text>
</comment>
<feature type="transmembrane region" description="Helical" evidence="9">
    <location>
        <begin position="242"/>
        <end position="262"/>
    </location>
</feature>
<evidence type="ECO:0000313" key="12">
    <source>
        <dbReference type="EMBL" id="MDP8147763.1"/>
    </source>
</evidence>
<feature type="transmembrane region" description="Helical" evidence="9">
    <location>
        <begin position="12"/>
        <end position="32"/>
    </location>
</feature>
<dbReference type="Pfam" id="PF04290">
    <property type="entry name" value="DctQ"/>
    <property type="match status" value="1"/>
</dbReference>
<feature type="domain" description="TRAP C4-dicarboxylate transport system permease DctM subunit" evidence="11">
    <location>
        <begin position="197"/>
        <end position="606"/>
    </location>
</feature>
<dbReference type="Pfam" id="PF06808">
    <property type="entry name" value="DctM"/>
    <property type="match status" value="1"/>
</dbReference>
<evidence type="ECO:0000259" key="11">
    <source>
        <dbReference type="Pfam" id="PF06808"/>
    </source>
</evidence>
<keyword evidence="6 9" id="KW-1133">Transmembrane helix</keyword>
<reference evidence="12 13" key="1">
    <citation type="journal article" date="2023" name="Front. Microbiol.">
        <title>Phylogeography and host specificity of Pasteurellaceae pathogenic to sea-farmed fish in the north-east Atlantic.</title>
        <authorList>
            <person name="Gulla S."/>
            <person name="Colquhoun D.J."/>
            <person name="Olsen A.B."/>
            <person name="Spilsberg B."/>
            <person name="Lagesen K."/>
            <person name="Aakesson C.P."/>
            <person name="Strom S."/>
            <person name="Manji F."/>
            <person name="Birkbeck T.H."/>
            <person name="Nilsen H.K."/>
        </authorList>
    </citation>
    <scope>NUCLEOTIDE SEQUENCE [LARGE SCALE GENOMIC DNA]</scope>
    <source>
        <strain evidence="12 13">NVIB3131</strain>
    </source>
</reference>
<evidence type="ECO:0000256" key="1">
    <source>
        <dbReference type="ARBA" id="ARBA00004429"/>
    </source>
</evidence>
<dbReference type="GO" id="GO:0022857">
    <property type="term" value="F:transmembrane transporter activity"/>
    <property type="evidence" value="ECO:0007669"/>
    <property type="project" value="UniProtKB-UniRule"/>
</dbReference>
<feature type="transmembrane region" description="Helical" evidence="9">
    <location>
        <begin position="358"/>
        <end position="382"/>
    </location>
</feature>
<organism evidence="12 13">
    <name type="scientific">Phocoenobacter atlanticus subsp. atlanticus</name>
    <dbReference type="NCBI Taxonomy" id="3061285"/>
    <lineage>
        <taxon>Bacteria</taxon>
        <taxon>Pseudomonadati</taxon>
        <taxon>Pseudomonadota</taxon>
        <taxon>Gammaproteobacteria</taxon>
        <taxon>Pasteurellales</taxon>
        <taxon>Pasteurellaceae</taxon>
        <taxon>Phocoenobacter</taxon>
        <taxon>Phocoenobacter atlanticus</taxon>
    </lineage>
</organism>
<evidence type="ECO:0000256" key="4">
    <source>
        <dbReference type="ARBA" id="ARBA00022519"/>
    </source>
</evidence>
<evidence type="ECO:0000256" key="7">
    <source>
        <dbReference type="ARBA" id="ARBA00023136"/>
    </source>
</evidence>